<feature type="non-terminal residue" evidence="1">
    <location>
        <position position="1"/>
    </location>
</feature>
<organism evidence="1 2">
    <name type="scientific">Candidatus Nomurabacteria bacterium GW2011_GWF2_40_12</name>
    <dbReference type="NCBI Taxonomy" id="1618776"/>
    <lineage>
        <taxon>Bacteria</taxon>
        <taxon>Candidatus Nomuraibacteriota</taxon>
    </lineage>
</organism>
<reference evidence="1 2" key="1">
    <citation type="journal article" date="2015" name="Nature">
        <title>rRNA introns, odd ribosomes, and small enigmatic genomes across a large radiation of phyla.</title>
        <authorList>
            <person name="Brown C.T."/>
            <person name="Hug L.A."/>
            <person name="Thomas B.C."/>
            <person name="Sharon I."/>
            <person name="Castelle C.J."/>
            <person name="Singh A."/>
            <person name="Wilkins M.J."/>
            <person name="Williams K.H."/>
            <person name="Banfield J.F."/>
        </authorList>
    </citation>
    <scope>NUCLEOTIDE SEQUENCE [LARGE SCALE GENOMIC DNA]</scope>
</reference>
<dbReference type="SUPFAM" id="SSF47729">
    <property type="entry name" value="IHF-like DNA-binding proteins"/>
    <property type="match status" value="1"/>
</dbReference>
<accession>A0A0G0T454</accession>
<dbReference type="InterPro" id="IPR000119">
    <property type="entry name" value="Hist_DNA-bd"/>
</dbReference>
<dbReference type="GO" id="GO:0003677">
    <property type="term" value="F:DNA binding"/>
    <property type="evidence" value="ECO:0007669"/>
    <property type="project" value="UniProtKB-KW"/>
</dbReference>
<dbReference type="InterPro" id="IPR010992">
    <property type="entry name" value="IHF-like_DNA-bd_dom_sf"/>
</dbReference>
<dbReference type="Proteomes" id="UP000034301">
    <property type="component" value="Unassembled WGS sequence"/>
</dbReference>
<protein>
    <submittedName>
        <fullName evidence="1">DNA-binding protein HU-beta</fullName>
    </submittedName>
</protein>
<comment type="caution">
    <text evidence="1">The sequence shown here is derived from an EMBL/GenBank/DDBJ whole genome shotgun (WGS) entry which is preliminary data.</text>
</comment>
<dbReference type="PRINTS" id="PR01727">
    <property type="entry name" value="DNABINDINGHU"/>
</dbReference>
<dbReference type="AlphaFoldDB" id="A0A0G0T454"/>
<proteinExistence type="predicted"/>
<evidence type="ECO:0000313" key="1">
    <source>
        <dbReference type="EMBL" id="KKR41885.1"/>
    </source>
</evidence>
<keyword evidence="1" id="KW-0238">DNA-binding</keyword>
<sequence length="38" mass="4119">KARAARMARNPKTGEQVKVAAKKVPKFRPAKGLKDTVA</sequence>
<dbReference type="Pfam" id="PF00216">
    <property type="entry name" value="Bac_DNA_binding"/>
    <property type="match status" value="1"/>
</dbReference>
<dbReference type="EMBL" id="LBYC01000019">
    <property type="protein sequence ID" value="KKR41885.1"/>
    <property type="molecule type" value="Genomic_DNA"/>
</dbReference>
<dbReference type="Gene3D" id="4.10.520.10">
    <property type="entry name" value="IHF-like DNA-binding proteins"/>
    <property type="match status" value="1"/>
</dbReference>
<gene>
    <name evidence="1" type="ORF">UT78_C0019G0030</name>
</gene>
<dbReference type="GO" id="GO:0030527">
    <property type="term" value="F:structural constituent of chromatin"/>
    <property type="evidence" value="ECO:0007669"/>
    <property type="project" value="InterPro"/>
</dbReference>
<evidence type="ECO:0000313" key="2">
    <source>
        <dbReference type="Proteomes" id="UP000034301"/>
    </source>
</evidence>
<name>A0A0G0T454_9BACT</name>